<keyword evidence="23" id="KW-0175">Coiled coil</keyword>
<feature type="glycosylation site" description="N-linked (GlcNAc...) asparagine" evidence="21">
    <location>
        <position position="222"/>
    </location>
</feature>
<feature type="transmembrane region" description="Helical" evidence="25">
    <location>
        <begin position="1752"/>
        <end position="1773"/>
    </location>
</feature>
<evidence type="ECO:0000256" key="10">
    <source>
        <dbReference type="ARBA" id="ARBA00022737"/>
    </source>
</evidence>
<dbReference type="FunFam" id="1.20.120.350:FF:000012">
    <property type="entry name" value="Voltage-dependent T-type calcium channel subunit alpha"/>
    <property type="match status" value="1"/>
</dbReference>
<keyword evidence="20" id="KW-0479">Metal-binding</keyword>
<evidence type="ECO:0000313" key="29">
    <source>
        <dbReference type="Proteomes" id="UP000583740"/>
    </source>
</evidence>
<accession>A0A7K5LVY8</accession>
<dbReference type="GO" id="GO:0008332">
    <property type="term" value="F:low voltage-gated calcium channel activity"/>
    <property type="evidence" value="ECO:0007669"/>
    <property type="project" value="UniProtKB-ARBA"/>
</dbReference>
<comment type="similarity">
    <text evidence="19">Belongs to the calcium channel alpha-1 subunit (TC 1.A.1.11) family. CACNA1G subfamily.</text>
</comment>
<feature type="compositionally biased region" description="Low complexity" evidence="24">
    <location>
        <begin position="1007"/>
        <end position="1034"/>
    </location>
</feature>
<name>A0A7K5LVY8_CARCD</name>
<evidence type="ECO:0000313" key="28">
    <source>
        <dbReference type="EMBL" id="NWT22361.1"/>
    </source>
</evidence>
<dbReference type="PRINTS" id="PR01629">
    <property type="entry name" value="TVDCCALPHA1"/>
</dbReference>
<sequence>WFERVSMLVILLNCVTLGMFHPCEDIACDSPRCRILQSFDDFIFAFFAVEMIVKMIALGIFGKKCYLGDTWNRLDFFIVIAGMLEYSLDLQNVSFSAVRTVRVLRPLRAINRVPSMRILVTLLLDTLPMLGNVLLLCFFVFFIFGIVGVQLWAGLLRNRCFLPENFSIPYTVDLERYYQTENEDENPFICSQPRENGMRYCRSIPTRREEGLECTLDYYSYNDTTNTSCVNWNQYYTNCSAGEHNPFKGAINFDNIGYAWIAIFQVITLEGWVDIMYFVMDAHSFYNFIYFILLIIVGSFFMINLCLVVIATQFSETKQRESQLMKEQRVRYLSNASTLASFSEPGSCYDELLKYLVYIARKGSKQLVKAYRATGVRMGFLSSPTSKVRAERHARKRRSRKRSSVHHLIHHHHHHHHHYHLGNGNLRAPRASPEISDVETSSLHNGTNRLMLPPSAPNSLGAPSASPSNTESVHSIYHADCHFEPVRCRSSLTQPSLGLPSPEGIPKNIVGSKVYPTVHSSTSHEMLKEKSLGEAAVGAGSSTLTNLNIPPGPYSTMHKLLETQSTGPCQSSCKISNPCTKLDGGSCTPESCPYCLAALAGEAELSDNETADSDSEGVYEFTQDARYSDQRDPQRGRARARRAHLVLAFWHVVCETFQKIVDSKYFGRGIMVAILINTLSMGIEYHEQPEELTNALEISNIVFTSLFALEMLLKVLVYGPFGYIKNPYNIFDGIIVVISVWEIVGQQGGGLSVLRTFRLMRVLKLVRFMPALQRQLVVLMKTMDNVATFCMLLMLFIFIFSILGMHLFGCKFASERDGDTLPDRKNFDSLLWAIVTVFQILTQEDWNKVLYNGMASTSSWAALYFIALMTFGNYVLFNLLVAILVEGFQTEEISKREEVSGQLSCIQLPVDSSGGDASKSDSEGDLFPHSLEEEGEPKKNLSNPALMALSDHRELKKSLTPPLIIHTAATPMPMPKSAVFGDAAQGYESRRASGVSMDPAAAQELKSPPSSRSSPHSPWRASSSWNSRRSSWNSIGRAPSLKRRGQSGERRSLLSGEGKESSEEGDSSDEEHSSRAGSFNGSLPHRMESLETKGSFDLQDTLQVPSLYRTSSMHSTRTSVSEHQDCNGRTSPGLLLHQLHLDEPQQDGDDGDDEGSMSKRDRMKAWVRARLPTCCKERDSWSIYIFAPHSRFRLMCNKIITHKMFDHVVLVIIFLNCITIAMERPKIEPHSAERIFLTLSNYIFTVIFLTEMTVKVVALGLCFGEKAYLKSSWNVLDGVLVLISVIDILVSMVSDSGTKILGMLRVLRLLRTLRPLRVISRAQGLKLVVETLMSSLKPIGNIVVICCAFFIIFGILGVQLFKGKFFVCQGEDTRNITNKSDCTEASYKWVRHKYNFDNLGQALMSLFVLASKDGWVDIMYDGLDAVGVDQQPVMNYNPWMLLYFISFLLIVAFFVLNMFVGVVVENFHKCRQHQEEEEAKRREEKRLRRLEKKRRKKSLDLPLTLLPAAEAQCKPYYSDYSRFRLLIHQMCTSHYLDLFITGVIGLNVITMAMEHYQQPKVLDEALKICNYIFTVIFVMESVFKLIAFGFRRFFQDRWNQLDLAIVLLSIMGITLEEIEVNASLPINPTIIRIMRVLRIARVLKLLKMAVGMRALLDTVMQALPQVGNLGLLFMLLFFIFAALGVELFGDLECDDTHPCEGLGRHATFRNFGMAFLTLFRVSTGDNWNGIMKDTLRDCDQESTCYNTVISPIYFVSFVLTAQFVLVNVVIAVLMKHLEESNKEAKEEAELEAELEMEMKTISTGQHSPSNIFAWTGTPSGERPENPSGFTNPMQIKVDSQLSLAYHMERHLFDTISLLIQESLEGELKLMDNLSGSVCHHYALPAPEYYNSENQIPLAEMEALSLTSDILSEKSWSLALMDDSFPDDINTHLLNALESNVHTLVIVKDLLTVRKPSVGRTHSLPNDSYMFQPPYSSPCPASLGNRKPAHHKSQSGSKASVQSQPADTSSLLQIPKDHFHHVRAHDHLVGESKPQVSQQAHSPSAERLLRRQMAIRNDSLDSKENLHTEVSELSDPNVPTVPKEESPVALMPSEVNELAAWSRASVHTQRHSHNQYNISKQAPASCACADSYQETPEDSMDQEVSEINSSLEPFTSETCTASSACSEGQPLTPKRNMGNTGNVIRKDLKKYHSVDTQGLLKKTPSWLDDQRRHSIEICSIENSPQHHSTSSSSGFISQVVSEMECLQGTRQKKKLSPPCISIDPPDGQSVVPRGAHSISPASGDVCLRRRAPSCESKDSVDIGDSLLPDSMSTSPTPKKDLLTLPSFSFDQTEMDP</sequence>
<evidence type="ECO:0000256" key="14">
    <source>
        <dbReference type="ARBA" id="ARBA00023065"/>
    </source>
</evidence>
<evidence type="ECO:0000256" key="8">
    <source>
        <dbReference type="ARBA" id="ARBA00022673"/>
    </source>
</evidence>
<feature type="non-terminal residue" evidence="28">
    <location>
        <position position="1"/>
    </location>
</feature>
<dbReference type="InterPro" id="IPR027359">
    <property type="entry name" value="Volt_channel_dom_sf"/>
</dbReference>
<feature type="region of interest" description="Disordered" evidence="24">
    <location>
        <begin position="911"/>
        <end position="942"/>
    </location>
</feature>
<dbReference type="GO" id="GO:0005891">
    <property type="term" value="C:voltage-gated calcium channel complex"/>
    <property type="evidence" value="ECO:0007669"/>
    <property type="project" value="InterPro"/>
</dbReference>
<keyword evidence="17" id="KW-0407">Ion channel</keyword>
<evidence type="ECO:0000256" key="9">
    <source>
        <dbReference type="ARBA" id="ARBA00022692"/>
    </source>
</evidence>
<feature type="compositionally biased region" description="Basic and acidic residues" evidence="24">
    <location>
        <begin position="1046"/>
        <end position="1062"/>
    </location>
</feature>
<evidence type="ECO:0000256" key="19">
    <source>
        <dbReference type="ARBA" id="ARBA00061006"/>
    </source>
</evidence>
<feature type="domain" description="Ion transport" evidence="27">
    <location>
        <begin position="1534"/>
        <end position="1784"/>
    </location>
</feature>
<evidence type="ECO:0000256" key="24">
    <source>
        <dbReference type="SAM" id="MobiDB-lite"/>
    </source>
</evidence>
<feature type="transmembrane region" description="Helical" evidence="25">
    <location>
        <begin position="1534"/>
        <end position="1553"/>
    </location>
</feature>
<dbReference type="FunFam" id="1.20.120.350:FF:000008">
    <property type="entry name" value="Voltage-dependent T-type calcium channel subunit alpha"/>
    <property type="match status" value="1"/>
</dbReference>
<feature type="transmembrane region" description="Helical" evidence="25">
    <location>
        <begin position="695"/>
        <end position="716"/>
    </location>
</feature>
<dbReference type="Pfam" id="PF00520">
    <property type="entry name" value="Ion_trans"/>
    <property type="match status" value="4"/>
</dbReference>
<evidence type="ECO:0000256" key="26">
    <source>
        <dbReference type="SAM" id="SignalP"/>
    </source>
</evidence>
<feature type="transmembrane region" description="Helical" evidence="25">
    <location>
        <begin position="42"/>
        <end position="61"/>
    </location>
</feature>
<keyword evidence="12 22" id="KW-0851">Voltage-gated channel</keyword>
<feature type="signal peptide" evidence="26">
    <location>
        <begin position="1"/>
        <end position="18"/>
    </location>
</feature>
<feature type="compositionally biased region" description="Polar residues" evidence="24">
    <location>
        <begin position="2324"/>
        <end position="2335"/>
    </location>
</feature>
<dbReference type="FunFam" id="1.10.287.70:FF:000032">
    <property type="entry name" value="Voltage-dependent T-type calcium channel subunit alpha"/>
    <property type="match status" value="1"/>
</dbReference>
<evidence type="ECO:0000256" key="25">
    <source>
        <dbReference type="SAM" id="Phobius"/>
    </source>
</evidence>
<evidence type="ECO:0000256" key="23">
    <source>
        <dbReference type="SAM" id="Coils"/>
    </source>
</evidence>
<dbReference type="FunFam" id="1.10.287.70:FF:000018">
    <property type="entry name" value="Voltage-dependent T-type calcium channel subunit alpha"/>
    <property type="match status" value="1"/>
</dbReference>
<keyword evidence="10" id="KW-0677">Repeat</keyword>
<evidence type="ECO:0000256" key="20">
    <source>
        <dbReference type="PIRSR" id="PIRSR602077-1"/>
    </source>
</evidence>
<keyword evidence="14" id="KW-0406">Ion transport</keyword>
<feature type="region of interest" description="Disordered" evidence="24">
    <location>
        <begin position="990"/>
        <end position="1086"/>
    </location>
</feature>
<evidence type="ECO:0000256" key="18">
    <source>
        <dbReference type="ARBA" id="ARBA00036634"/>
    </source>
</evidence>
<feature type="transmembrane region" description="Helical" evidence="25">
    <location>
        <begin position="285"/>
        <end position="310"/>
    </location>
</feature>
<dbReference type="FunFam" id="1.20.120.350:FF:000007">
    <property type="entry name" value="Voltage-dependent T-type calcium channel subunit alpha"/>
    <property type="match status" value="1"/>
</dbReference>
<feature type="transmembrane region" description="Helical" evidence="25">
    <location>
        <begin position="1204"/>
        <end position="1222"/>
    </location>
</feature>
<keyword evidence="29" id="KW-1185">Reference proteome</keyword>
<dbReference type="FunFam" id="1.20.120.350:FF:000009">
    <property type="entry name" value="Voltage-dependent T-type calcium channel subunit alpha"/>
    <property type="match status" value="1"/>
</dbReference>
<dbReference type="PANTHER" id="PTHR45628">
    <property type="entry name" value="VOLTAGE-DEPENDENT CALCIUM CHANNEL TYPE A SUBUNIT ALPHA-1"/>
    <property type="match status" value="1"/>
</dbReference>
<feature type="transmembrane region" description="Helical" evidence="25">
    <location>
        <begin position="1339"/>
        <end position="1361"/>
    </location>
</feature>
<gene>
    <name evidence="28" type="primary">Cacna1g</name>
    <name evidence="28" type="ORF">CARCAR_R10375</name>
</gene>
<dbReference type="Gene3D" id="1.20.120.350">
    <property type="entry name" value="Voltage-gated potassium channels. Chain C"/>
    <property type="match status" value="4"/>
</dbReference>
<organism evidence="28 29">
    <name type="scientific">Cardinalis cardinalis</name>
    <name type="common">Northern cardinal</name>
    <dbReference type="NCBI Taxonomy" id="98964"/>
    <lineage>
        <taxon>Eukaryota</taxon>
        <taxon>Metazoa</taxon>
        <taxon>Chordata</taxon>
        <taxon>Craniata</taxon>
        <taxon>Vertebrata</taxon>
        <taxon>Euteleostomi</taxon>
        <taxon>Archelosauria</taxon>
        <taxon>Archosauria</taxon>
        <taxon>Dinosauria</taxon>
        <taxon>Saurischia</taxon>
        <taxon>Theropoda</taxon>
        <taxon>Coelurosauria</taxon>
        <taxon>Aves</taxon>
        <taxon>Neognathae</taxon>
        <taxon>Neoaves</taxon>
        <taxon>Telluraves</taxon>
        <taxon>Australaves</taxon>
        <taxon>Passeriformes</taxon>
        <taxon>Cardinalidae</taxon>
        <taxon>Cardinalis</taxon>
    </lineage>
</organism>
<evidence type="ECO:0000256" key="12">
    <source>
        <dbReference type="ARBA" id="ARBA00022882"/>
    </source>
</evidence>
<protein>
    <recommendedName>
        <fullName evidence="22">Voltage-dependent T-type calcium channel subunit alpha</fullName>
    </recommendedName>
</protein>
<feature type="binding site" evidence="20">
    <location>
        <position position="844"/>
    </location>
    <ligand>
        <name>Ca(2+)</name>
        <dbReference type="ChEBI" id="CHEBI:29108"/>
    </ligand>
</feature>
<feature type="transmembrane region" description="Helical" evidence="25">
    <location>
        <begin position="1565"/>
        <end position="1586"/>
    </location>
</feature>
<dbReference type="GO" id="GO:0098703">
    <property type="term" value="P:calcium ion import across plasma membrane"/>
    <property type="evidence" value="ECO:0007669"/>
    <property type="project" value="TreeGrafter"/>
</dbReference>
<keyword evidence="16 21" id="KW-0325">Glycoprotein</keyword>
<feature type="region of interest" description="Disordered" evidence="24">
    <location>
        <begin position="387"/>
        <end position="468"/>
    </location>
</feature>
<feature type="transmembrane region" description="Helical" evidence="25">
    <location>
        <begin position="258"/>
        <end position="279"/>
    </location>
</feature>
<feature type="domain" description="Ion transport" evidence="27">
    <location>
        <begin position="1"/>
        <end position="321"/>
    </location>
</feature>
<keyword evidence="5" id="KW-0963">Cytoplasm</keyword>
<proteinExistence type="inferred from homology"/>
<feature type="domain" description="Ion transport" evidence="27">
    <location>
        <begin position="664"/>
        <end position="892"/>
    </location>
</feature>
<evidence type="ECO:0000256" key="4">
    <source>
        <dbReference type="ARBA" id="ARBA00022475"/>
    </source>
</evidence>
<evidence type="ECO:0000256" key="5">
    <source>
        <dbReference type="ARBA" id="ARBA00022490"/>
    </source>
</evidence>
<feature type="binding site" evidence="20">
    <location>
        <position position="270"/>
    </location>
    <ligand>
        <name>Ca(2+)</name>
        <dbReference type="ChEBI" id="CHEBI:29108"/>
    </ligand>
</feature>
<feature type="non-terminal residue" evidence="28">
    <location>
        <position position="2335"/>
    </location>
</feature>
<keyword evidence="7 22" id="KW-0109">Calcium transport</keyword>
<comment type="caution">
    <text evidence="28">The sequence shown here is derived from an EMBL/GenBank/DDBJ whole genome shotgun (WGS) entry which is preliminary data.</text>
</comment>
<evidence type="ECO:0000256" key="22">
    <source>
        <dbReference type="RuleBase" id="RU003808"/>
    </source>
</evidence>
<feature type="transmembrane region" description="Helical" evidence="25">
    <location>
        <begin position="1242"/>
        <end position="1263"/>
    </location>
</feature>
<dbReference type="Proteomes" id="UP000583740">
    <property type="component" value="Unassembled WGS sequence"/>
</dbReference>
<evidence type="ECO:0000256" key="2">
    <source>
        <dbReference type="ARBA" id="ARBA00004651"/>
    </source>
</evidence>
<dbReference type="InterPro" id="IPR050599">
    <property type="entry name" value="VDCC_alpha-1_subunit"/>
</dbReference>
<keyword evidence="11 20" id="KW-0106">Calcium</keyword>
<dbReference type="GO" id="GO:0008331">
    <property type="term" value="F:high voltage-gated calcium channel activity"/>
    <property type="evidence" value="ECO:0007669"/>
    <property type="project" value="TreeGrafter"/>
</dbReference>
<comment type="function">
    <text evidence="22">Voltage-sensitive calcium channels (VSCC) mediate the entry of calcium ions into excitable cells and are also involved in a variety of calcium-dependent processes, including muscle contraction, hormone or neurotransmitter release, gene expression, cell motility, cell division and cell death. This channel gives rise to T-type calcium currents. T-type calcium channels belong to the "low-voltage activated (LVA)" group and are strongly blocked by nickel and mibefradil. A particularity of this type of channels is an opening at quite negative potentials, and a voltage-dependent inactivation. T-type channels serve pacemaking functions in both central neurons and cardiac nodal cells and support calcium signaling in secretory cells and vascular smooth muscle. They may also be involved in the modulation of firing patterns of neurons which is important for information processing as well as in cell growth processes.</text>
</comment>
<reference evidence="28 29" key="1">
    <citation type="submission" date="2019-09" db="EMBL/GenBank/DDBJ databases">
        <title>Bird 10,000 Genomes (B10K) Project - Family phase.</title>
        <authorList>
            <person name="Zhang G."/>
        </authorList>
    </citation>
    <scope>NUCLEOTIDE SEQUENCE [LARGE SCALE GENOMIC DNA]</scope>
    <source>
        <strain evidence="28">B10K-DU-001-69</strain>
        <tissue evidence="28">Muscle</tissue>
    </source>
</reference>
<evidence type="ECO:0000256" key="3">
    <source>
        <dbReference type="ARBA" id="ARBA00022448"/>
    </source>
</evidence>
<dbReference type="InterPro" id="IPR005445">
    <property type="entry name" value="VDCC_T_a1"/>
</dbReference>
<feature type="transmembrane region" description="Helical" evidence="25">
    <location>
        <begin position="862"/>
        <end position="885"/>
    </location>
</feature>
<dbReference type="Gene3D" id="1.10.287.70">
    <property type="match status" value="4"/>
</dbReference>
<keyword evidence="6" id="KW-0597">Phosphoprotein</keyword>
<evidence type="ECO:0000256" key="7">
    <source>
        <dbReference type="ARBA" id="ARBA00022568"/>
    </source>
</evidence>
<evidence type="ECO:0000256" key="1">
    <source>
        <dbReference type="ARBA" id="ARBA00004496"/>
    </source>
</evidence>
<dbReference type="PRINTS" id="PR00167">
    <property type="entry name" value="CACHANNEL"/>
</dbReference>
<feature type="transmembrane region" description="Helical" evidence="25">
    <location>
        <begin position="786"/>
        <end position="805"/>
    </location>
</feature>
<evidence type="ECO:0000256" key="17">
    <source>
        <dbReference type="ARBA" id="ARBA00023303"/>
    </source>
</evidence>
<keyword evidence="8 22" id="KW-0107">Calcium channel</keyword>
<keyword evidence="26" id="KW-0732">Signal</keyword>
<evidence type="ECO:0000256" key="11">
    <source>
        <dbReference type="ARBA" id="ARBA00022837"/>
    </source>
</evidence>
<evidence type="ECO:0000256" key="6">
    <source>
        <dbReference type="ARBA" id="ARBA00022553"/>
    </source>
</evidence>
<feature type="transmembrane region" description="Helical" evidence="25">
    <location>
        <begin position="1668"/>
        <end position="1688"/>
    </location>
</feature>
<dbReference type="SUPFAM" id="SSF81324">
    <property type="entry name" value="Voltage-gated potassium channels"/>
    <property type="match status" value="4"/>
</dbReference>
<dbReference type="FunFam" id="1.10.287.70:FF:000014">
    <property type="entry name" value="Voltage-dependent T-type calcium channel subunit alpha"/>
    <property type="match status" value="1"/>
</dbReference>
<dbReference type="EMBL" id="VYXE01001103">
    <property type="protein sequence ID" value="NWT22361.1"/>
    <property type="molecule type" value="Genomic_DNA"/>
</dbReference>
<evidence type="ECO:0000256" key="15">
    <source>
        <dbReference type="ARBA" id="ARBA00023136"/>
    </source>
</evidence>
<feature type="compositionally biased region" description="Polar residues" evidence="24">
    <location>
        <begin position="1993"/>
        <end position="2007"/>
    </location>
</feature>
<comment type="subcellular location">
    <subcellularLocation>
        <location evidence="2">Cell membrane</location>
        <topology evidence="2">Multi-pass membrane protein</topology>
    </subcellularLocation>
    <subcellularLocation>
        <location evidence="1">Cytoplasm</location>
    </subcellularLocation>
    <subcellularLocation>
        <location evidence="22">Membrane</location>
        <topology evidence="22">Multi-pass membrane protein</topology>
    </subcellularLocation>
</comment>
<feature type="domain" description="Ion transport" evidence="27">
    <location>
        <begin position="1202"/>
        <end position="1474"/>
    </location>
</feature>
<feature type="compositionally biased region" description="Basic and acidic residues" evidence="24">
    <location>
        <begin position="2058"/>
        <end position="2069"/>
    </location>
</feature>
<evidence type="ECO:0000256" key="21">
    <source>
        <dbReference type="PIRSR" id="PIRSR602077-3"/>
    </source>
</evidence>
<dbReference type="PANTHER" id="PTHR45628:SF33">
    <property type="entry name" value="VOLTAGE-DEPENDENT T-TYPE CALCIUM CHANNEL SUBUNIT ALPHA-1G"/>
    <property type="match status" value="1"/>
</dbReference>
<dbReference type="GO" id="GO:0046872">
    <property type="term" value="F:metal ion binding"/>
    <property type="evidence" value="ECO:0007669"/>
    <property type="project" value="UniProtKB-KW"/>
</dbReference>
<feature type="chain" id="PRO_5029511284" description="Voltage-dependent T-type calcium channel subunit alpha" evidence="26">
    <location>
        <begin position="19"/>
        <end position="2335"/>
    </location>
</feature>
<keyword evidence="3" id="KW-0813">Transport</keyword>
<evidence type="ECO:0000256" key="13">
    <source>
        <dbReference type="ARBA" id="ARBA00022989"/>
    </source>
</evidence>
<feature type="coiled-coil region" evidence="23">
    <location>
        <begin position="1470"/>
        <end position="1500"/>
    </location>
</feature>
<dbReference type="InterPro" id="IPR002077">
    <property type="entry name" value="VDCCAlpha1"/>
</dbReference>
<evidence type="ECO:0000259" key="27">
    <source>
        <dbReference type="Pfam" id="PF00520"/>
    </source>
</evidence>
<dbReference type="InterPro" id="IPR005821">
    <property type="entry name" value="Ion_trans_dom"/>
</dbReference>
<feature type="compositionally biased region" description="Polar residues" evidence="24">
    <location>
        <begin position="438"/>
        <end position="448"/>
    </location>
</feature>
<evidence type="ECO:0000256" key="16">
    <source>
        <dbReference type="ARBA" id="ARBA00023180"/>
    </source>
</evidence>
<keyword evidence="15 25" id="KW-0472">Membrane</keyword>
<dbReference type="FunFam" id="1.10.287.70:FF:000029">
    <property type="entry name" value="Voltage-dependent T-type calcium channel subunit alpha"/>
    <property type="match status" value="1"/>
</dbReference>
<feature type="region of interest" description="Disordered" evidence="24">
    <location>
        <begin position="2058"/>
        <end position="2083"/>
    </location>
</feature>
<keyword evidence="4" id="KW-1003">Cell membrane</keyword>
<keyword evidence="9 25" id="KW-0812">Transmembrane</keyword>
<feature type="region of interest" description="Disordered" evidence="24">
    <location>
        <begin position="2253"/>
        <end position="2335"/>
    </location>
</feature>
<feature type="region of interest" description="Disordered" evidence="24">
    <location>
        <begin position="1957"/>
        <end position="2007"/>
    </location>
</feature>
<feature type="transmembrane region" description="Helical" evidence="25">
    <location>
        <begin position="1440"/>
        <end position="1464"/>
    </location>
</feature>
<feature type="compositionally biased region" description="Basic residues" evidence="24">
    <location>
        <begin position="390"/>
        <end position="420"/>
    </location>
</feature>
<keyword evidence="13 25" id="KW-1133">Transmembrane helix</keyword>
<dbReference type="GO" id="GO:0005737">
    <property type="term" value="C:cytoplasm"/>
    <property type="evidence" value="ECO:0007669"/>
    <property type="project" value="UniProtKB-SubCell"/>
</dbReference>
<feature type="binding site" evidence="20">
    <location>
        <position position="1413"/>
    </location>
    <ligand>
        <name>Ca(2+)</name>
        <dbReference type="ChEBI" id="CHEBI:29108"/>
    </ligand>
</feature>
<feature type="transmembrane region" description="Helical" evidence="25">
    <location>
        <begin position="133"/>
        <end position="156"/>
    </location>
</feature>
<feature type="compositionally biased region" description="Basic and acidic residues" evidence="24">
    <location>
        <begin position="930"/>
        <end position="939"/>
    </location>
</feature>
<comment type="catalytic activity">
    <reaction evidence="18">
        <text>Ca(2+)(in) = Ca(2+)(out)</text>
        <dbReference type="Rhea" id="RHEA:29671"/>
        <dbReference type="ChEBI" id="CHEBI:29108"/>
    </reaction>
</comment>